<dbReference type="KEGG" id="mis:MICPUN_62952"/>
<dbReference type="GO" id="GO:0016491">
    <property type="term" value="F:oxidoreductase activity"/>
    <property type="evidence" value="ECO:0007669"/>
    <property type="project" value="UniProtKB-KW"/>
</dbReference>
<dbReference type="InParanoid" id="C1FJK8"/>
<organism evidence="4 5">
    <name type="scientific">Micromonas commoda (strain RCC299 / NOUM17 / CCMP2709)</name>
    <name type="common">Picoplanktonic green alga</name>
    <dbReference type="NCBI Taxonomy" id="296587"/>
    <lineage>
        <taxon>Eukaryota</taxon>
        <taxon>Viridiplantae</taxon>
        <taxon>Chlorophyta</taxon>
        <taxon>Mamiellophyceae</taxon>
        <taxon>Mamiellales</taxon>
        <taxon>Mamiellaceae</taxon>
        <taxon>Micromonas</taxon>
    </lineage>
</organism>
<dbReference type="Proteomes" id="UP000002009">
    <property type="component" value="Chromosome 12"/>
</dbReference>
<dbReference type="GeneID" id="8248243"/>
<dbReference type="PROSITE" id="PS00671">
    <property type="entry name" value="D_2_HYDROXYACID_DH_3"/>
    <property type="match status" value="1"/>
</dbReference>
<proteinExistence type="predicted"/>
<dbReference type="InterPro" id="IPR029753">
    <property type="entry name" value="D-isomer_DH_CS"/>
</dbReference>
<keyword evidence="5" id="KW-1185">Reference proteome</keyword>
<reference evidence="4 5" key="1">
    <citation type="journal article" date="2009" name="Science">
        <title>Green evolution and dynamic adaptations revealed by genomes of the marine picoeukaryotes Micromonas.</title>
        <authorList>
            <person name="Worden A.Z."/>
            <person name="Lee J.H."/>
            <person name="Mock T."/>
            <person name="Rouze P."/>
            <person name="Simmons M.P."/>
            <person name="Aerts A.L."/>
            <person name="Allen A.E."/>
            <person name="Cuvelier M.L."/>
            <person name="Derelle E."/>
            <person name="Everett M.V."/>
            <person name="Foulon E."/>
            <person name="Grimwood J."/>
            <person name="Gundlach H."/>
            <person name="Henrissat B."/>
            <person name="Napoli C."/>
            <person name="McDonald S.M."/>
            <person name="Parker M.S."/>
            <person name="Rombauts S."/>
            <person name="Salamov A."/>
            <person name="Von Dassow P."/>
            <person name="Badger J.H."/>
            <person name="Coutinho P.M."/>
            <person name="Demir E."/>
            <person name="Dubchak I."/>
            <person name="Gentemann C."/>
            <person name="Eikrem W."/>
            <person name="Gready J.E."/>
            <person name="John U."/>
            <person name="Lanier W."/>
            <person name="Lindquist E.A."/>
            <person name="Lucas S."/>
            <person name="Mayer K.F."/>
            <person name="Moreau H."/>
            <person name="Not F."/>
            <person name="Otillar R."/>
            <person name="Panaud O."/>
            <person name="Pangilinan J."/>
            <person name="Paulsen I."/>
            <person name="Piegu B."/>
            <person name="Poliakov A."/>
            <person name="Robbens S."/>
            <person name="Schmutz J."/>
            <person name="Toulza E."/>
            <person name="Wyss T."/>
            <person name="Zelensky A."/>
            <person name="Zhou K."/>
            <person name="Armbrust E.V."/>
            <person name="Bhattacharya D."/>
            <person name="Goodenough U.W."/>
            <person name="Van de Peer Y."/>
            <person name="Grigoriev I.V."/>
        </authorList>
    </citation>
    <scope>NUCLEOTIDE SEQUENCE [LARGE SCALE GENOMIC DNA]</scope>
    <source>
        <strain evidence="5">RCC299 / NOUM17</strain>
    </source>
</reference>
<dbReference type="InterPro" id="IPR036291">
    <property type="entry name" value="NAD(P)-bd_dom_sf"/>
</dbReference>
<dbReference type="STRING" id="296587.C1FJK8"/>
<accession>C1FJK8</accession>
<dbReference type="OrthoDB" id="496145at2759"/>
<dbReference type="AlphaFoldDB" id="C1FJK8"/>
<dbReference type="PANTHER" id="PTHR43333">
    <property type="entry name" value="2-HACID_DH_C DOMAIN-CONTAINING PROTEIN"/>
    <property type="match status" value="1"/>
</dbReference>
<dbReference type="eggNOG" id="KOG0069">
    <property type="taxonomic scope" value="Eukaryota"/>
</dbReference>
<dbReference type="PANTHER" id="PTHR43333:SF1">
    <property type="entry name" value="D-ISOMER SPECIFIC 2-HYDROXYACID DEHYDROGENASE NAD-BINDING DOMAIN-CONTAINING PROTEIN"/>
    <property type="match status" value="1"/>
</dbReference>
<dbReference type="EMBL" id="CP001577">
    <property type="protein sequence ID" value="ACO70365.1"/>
    <property type="molecule type" value="Genomic_DNA"/>
</dbReference>
<keyword evidence="2" id="KW-0520">NAD</keyword>
<keyword evidence="1" id="KW-0560">Oxidoreductase</keyword>
<name>C1FJK8_MICCC</name>
<protein>
    <submittedName>
        <fullName evidence="4">D-isomer specific 2-hydroxyacid dehydrogenase</fullName>
    </submittedName>
</protein>
<evidence type="ECO:0000256" key="1">
    <source>
        <dbReference type="ARBA" id="ARBA00023002"/>
    </source>
</evidence>
<dbReference type="InterPro" id="IPR006140">
    <property type="entry name" value="D-isomer_DH_NAD-bd"/>
</dbReference>
<dbReference type="RefSeq" id="XP_002509107.1">
    <property type="nucleotide sequence ID" value="XM_002509061.1"/>
</dbReference>
<sequence>MASAPPNPPHGVPTTLLVVTKPELLASAPLARITSGTDPRFPTARFDVRVATKLEDFPREITQARDGCPVALLWWFGDPNVMGGVLRSPCAERVTWIHSGSAGVEHILNTQPEVRAHPAPMTNARGAFSASLGEWAIFASMWFAKKVNAMRKSQAAGRWMRDTVGMLKGKTMSIVGYGDIGRACAERAKAFGMRVVALRRDPNKFAPQDERVVDEMLPLTELRRAMEEGDFVVLALPHTPQTEKMINAGAVASMKRTGVLINVGRGAVVDEDALVDALREGRIGGAGLDVTAVEPLPTGHPFYALDNVLLSFHCADLTDDYYELTMETFVEHARAYVGDGGRGWNLVDKTAGY</sequence>
<evidence type="ECO:0000256" key="2">
    <source>
        <dbReference type="ARBA" id="ARBA00023027"/>
    </source>
</evidence>
<dbReference type="CDD" id="cd05300">
    <property type="entry name" value="2-Hacid_dh_1"/>
    <property type="match status" value="1"/>
</dbReference>
<evidence type="ECO:0000313" key="5">
    <source>
        <dbReference type="Proteomes" id="UP000002009"/>
    </source>
</evidence>
<dbReference type="Gene3D" id="3.40.50.720">
    <property type="entry name" value="NAD(P)-binding Rossmann-like Domain"/>
    <property type="match status" value="2"/>
</dbReference>
<evidence type="ECO:0000313" key="4">
    <source>
        <dbReference type="EMBL" id="ACO70365.1"/>
    </source>
</evidence>
<dbReference type="GO" id="GO:0051287">
    <property type="term" value="F:NAD binding"/>
    <property type="evidence" value="ECO:0007669"/>
    <property type="project" value="InterPro"/>
</dbReference>
<feature type="domain" description="D-isomer specific 2-hydroxyacid dehydrogenase NAD-binding" evidence="3">
    <location>
        <begin position="143"/>
        <end position="315"/>
    </location>
</feature>
<dbReference type="OMA" id="VQMAEYV"/>
<dbReference type="Pfam" id="PF02826">
    <property type="entry name" value="2-Hacid_dh_C"/>
    <property type="match status" value="1"/>
</dbReference>
<evidence type="ECO:0000259" key="3">
    <source>
        <dbReference type="Pfam" id="PF02826"/>
    </source>
</evidence>
<gene>
    <name evidence="4" type="ORF">MICPUN_62952</name>
</gene>
<dbReference type="SUPFAM" id="SSF51735">
    <property type="entry name" value="NAD(P)-binding Rossmann-fold domains"/>
    <property type="match status" value="1"/>
</dbReference>